<dbReference type="STRING" id="679192.HMPREF9013_0055"/>
<dbReference type="RefSeq" id="WP_006626810.1">
    <property type="nucleotide sequence ID" value="NZ_ADFR01000003.1"/>
</dbReference>
<dbReference type="eggNOG" id="COG2843">
    <property type="taxonomic scope" value="Bacteria"/>
</dbReference>
<dbReference type="Pfam" id="PF09587">
    <property type="entry name" value="PGA_cap"/>
    <property type="match status" value="1"/>
</dbReference>
<dbReference type="PANTHER" id="PTHR33393">
    <property type="entry name" value="POLYGLUTAMINE SYNTHESIS ACCESSORY PROTEIN RV0574C-RELATED"/>
    <property type="match status" value="1"/>
</dbReference>
<dbReference type="OrthoDB" id="9810906at2"/>
<gene>
    <name evidence="4" type="ORF">HMPREF9013_0055</name>
</gene>
<accession>D2MN39</accession>
<name>D2MN39_9FIRM</name>
<evidence type="ECO:0000313" key="4">
    <source>
        <dbReference type="EMBL" id="EFC05861.1"/>
    </source>
</evidence>
<dbReference type="EMBL" id="ADFR01000003">
    <property type="protein sequence ID" value="EFC05861.1"/>
    <property type="molecule type" value="Genomic_DNA"/>
</dbReference>
<feature type="transmembrane region" description="Helical" evidence="2">
    <location>
        <begin position="7"/>
        <end position="28"/>
    </location>
</feature>
<dbReference type="SUPFAM" id="SSF56300">
    <property type="entry name" value="Metallo-dependent phosphatases"/>
    <property type="match status" value="1"/>
</dbReference>
<feature type="domain" description="Capsule synthesis protein CapA" evidence="3">
    <location>
        <begin position="55"/>
        <end position="300"/>
    </location>
</feature>
<proteinExistence type="inferred from homology"/>
<dbReference type="SMART" id="SM00854">
    <property type="entry name" value="PGA_cap"/>
    <property type="match status" value="1"/>
</dbReference>
<sequence length="388" mass="44263">MKKKIWKIAYSILLVSSMITIYFLHHYLNGQPNKVTEIQQPSEKKKPQTTKTSATLFMVGDSLIHNSIYREAKTGNTYDFTKQIELIGKSAKPYDLRYYNQETLLGGTALGLSSYPLFNSPQEWGQNMIDQGFNLVSTATNHSLDKGEAGILAQRKFFDRHPEIIAEGTYASKEAQQAIRIHEVNGIKYAFFSWTYGMNGFKTPVGKEYLVNCYAGREQEMLNQVKKAKEKADVVLVAIHWGIEYQAQPSSEQKRLAQELADAGADIIIGNHPHTIQPIQWLNNHKSIVFYAFGNMISDQWNREQSMNGYMASIRINKTTTDGISTITLDNLKTEFIYTYSKPRNHNFKVYPYSQLSTKLYPNKETMNKTLTKILTSLDPSIPVNNMH</sequence>
<dbReference type="Proteomes" id="UP000005017">
    <property type="component" value="Unassembled WGS sequence"/>
</dbReference>
<comment type="caution">
    <text evidence="4">The sequence shown here is derived from an EMBL/GenBank/DDBJ whole genome shotgun (WGS) entry which is preliminary data.</text>
</comment>
<evidence type="ECO:0000256" key="2">
    <source>
        <dbReference type="SAM" id="Phobius"/>
    </source>
</evidence>
<keyword evidence="2" id="KW-0472">Membrane</keyword>
<dbReference type="InterPro" id="IPR052169">
    <property type="entry name" value="CW_Biosynth-Accessory"/>
</dbReference>
<dbReference type="Gene3D" id="3.60.21.10">
    <property type="match status" value="1"/>
</dbReference>
<keyword evidence="5" id="KW-1185">Reference proteome</keyword>
<evidence type="ECO:0000313" key="5">
    <source>
        <dbReference type="Proteomes" id="UP000005017"/>
    </source>
</evidence>
<dbReference type="AlphaFoldDB" id="D2MN39"/>
<keyword evidence="2" id="KW-1133">Transmembrane helix</keyword>
<evidence type="ECO:0000256" key="1">
    <source>
        <dbReference type="ARBA" id="ARBA00005662"/>
    </source>
</evidence>
<dbReference type="CDD" id="cd07381">
    <property type="entry name" value="MPP_CapA"/>
    <property type="match status" value="1"/>
</dbReference>
<reference evidence="5" key="1">
    <citation type="submission" date="2009-12" db="EMBL/GenBank/DDBJ databases">
        <title>Sequence of Clostridiales genomosp. BVAB3 str. UPII9-5.</title>
        <authorList>
            <person name="Madupu R."/>
            <person name="Durkin A.S."/>
            <person name="Torralba M."/>
            <person name="Methe B."/>
            <person name="Sutton G.G."/>
            <person name="Strausberg R.L."/>
            <person name="Nelson K.E."/>
        </authorList>
    </citation>
    <scope>NUCLEOTIDE SEQUENCE [LARGE SCALE GENOMIC DNA]</scope>
    <source>
        <strain evidence="5">W1219</strain>
    </source>
</reference>
<organism evidence="4 5">
    <name type="scientific">Bulleidia extructa W1219</name>
    <dbReference type="NCBI Taxonomy" id="679192"/>
    <lineage>
        <taxon>Bacteria</taxon>
        <taxon>Bacillati</taxon>
        <taxon>Bacillota</taxon>
        <taxon>Erysipelotrichia</taxon>
        <taxon>Erysipelotrichales</taxon>
        <taxon>Erysipelotrichaceae</taxon>
        <taxon>Bulleidia</taxon>
    </lineage>
</organism>
<comment type="similarity">
    <text evidence="1">Belongs to the CapA family.</text>
</comment>
<evidence type="ECO:0000259" key="3">
    <source>
        <dbReference type="SMART" id="SM00854"/>
    </source>
</evidence>
<protein>
    <submittedName>
        <fullName evidence="4">Bacterial capsule synthesis protein</fullName>
    </submittedName>
</protein>
<dbReference type="InterPro" id="IPR029052">
    <property type="entry name" value="Metallo-depent_PP-like"/>
</dbReference>
<dbReference type="PANTHER" id="PTHR33393:SF12">
    <property type="entry name" value="CAPSULE BIOSYNTHESIS PROTEIN CAPA"/>
    <property type="match status" value="1"/>
</dbReference>
<dbReference type="InterPro" id="IPR019079">
    <property type="entry name" value="Capsule_synth_CapA"/>
</dbReference>
<keyword evidence="2" id="KW-0812">Transmembrane</keyword>